<dbReference type="Proteomes" id="UP000018004">
    <property type="component" value="Unassembled WGS sequence"/>
</dbReference>
<dbReference type="InterPro" id="IPR011990">
    <property type="entry name" value="TPR-like_helical_dom_sf"/>
</dbReference>
<dbReference type="PANTHER" id="PTHR24421:SF59">
    <property type="entry name" value="OXYGEN SENSOR HISTIDINE KINASE NREB"/>
    <property type="match status" value="1"/>
</dbReference>
<dbReference type="InterPro" id="IPR050482">
    <property type="entry name" value="Sensor_HK_TwoCompSys"/>
</dbReference>
<dbReference type="EC" id="2.7.13.3" evidence="7"/>
<dbReference type="SMART" id="SM00028">
    <property type="entry name" value="TPR"/>
    <property type="match status" value="4"/>
</dbReference>
<dbReference type="PATRIC" id="fig|1341181.4.peg.1198"/>
<dbReference type="GO" id="GO:0046983">
    <property type="term" value="F:protein dimerization activity"/>
    <property type="evidence" value="ECO:0007669"/>
    <property type="project" value="InterPro"/>
</dbReference>
<accession>V6SXR0</accession>
<dbReference type="GO" id="GO:0000155">
    <property type="term" value="F:phosphorelay sensor kinase activity"/>
    <property type="evidence" value="ECO:0007669"/>
    <property type="project" value="InterPro"/>
</dbReference>
<keyword evidence="1 7" id="KW-0808">Transferase</keyword>
<dbReference type="PROSITE" id="PS51257">
    <property type="entry name" value="PROKAR_LIPOPROTEIN"/>
    <property type="match status" value="1"/>
</dbReference>
<evidence type="ECO:0000313" key="8">
    <source>
        <dbReference type="Proteomes" id="UP000018004"/>
    </source>
</evidence>
<dbReference type="CDD" id="cd16917">
    <property type="entry name" value="HATPase_UhpB-NarQ-NarX-like"/>
    <property type="match status" value="1"/>
</dbReference>
<evidence type="ECO:0000259" key="6">
    <source>
        <dbReference type="Pfam" id="PF07730"/>
    </source>
</evidence>
<feature type="domain" description="Signal transduction histidine kinase subgroup 3 dimerisation and phosphoacceptor" evidence="6">
    <location>
        <begin position="482"/>
        <end position="542"/>
    </location>
</feature>
<dbReference type="PANTHER" id="PTHR24421">
    <property type="entry name" value="NITRATE/NITRITE SENSOR PROTEIN NARX-RELATED"/>
    <property type="match status" value="1"/>
</dbReference>
<organism evidence="7 8">
    <name type="scientific">Flavobacterium limnosediminis JC2902</name>
    <dbReference type="NCBI Taxonomy" id="1341181"/>
    <lineage>
        <taxon>Bacteria</taxon>
        <taxon>Pseudomonadati</taxon>
        <taxon>Bacteroidota</taxon>
        <taxon>Flavobacteriia</taxon>
        <taxon>Flavobacteriales</taxon>
        <taxon>Flavobacteriaceae</taxon>
        <taxon>Flavobacterium</taxon>
    </lineage>
</organism>
<feature type="transmembrane region" description="Helical" evidence="4">
    <location>
        <begin position="422"/>
        <end position="440"/>
    </location>
</feature>
<evidence type="ECO:0000259" key="5">
    <source>
        <dbReference type="Pfam" id="PF02518"/>
    </source>
</evidence>
<dbReference type="Pfam" id="PF02518">
    <property type="entry name" value="HATPase_c"/>
    <property type="match status" value="1"/>
</dbReference>
<dbReference type="InterPro" id="IPR019734">
    <property type="entry name" value="TPR_rpt"/>
</dbReference>
<dbReference type="STRING" id="1341181.FLJC2902T_12120"/>
<dbReference type="Gene3D" id="3.30.565.10">
    <property type="entry name" value="Histidine kinase-like ATPase, C-terminal domain"/>
    <property type="match status" value="1"/>
</dbReference>
<dbReference type="GO" id="GO:0016020">
    <property type="term" value="C:membrane"/>
    <property type="evidence" value="ECO:0007669"/>
    <property type="project" value="InterPro"/>
</dbReference>
<dbReference type="EMBL" id="AVGG01000003">
    <property type="protein sequence ID" value="ESU29170.1"/>
    <property type="molecule type" value="Genomic_DNA"/>
</dbReference>
<comment type="caution">
    <text evidence="7">The sequence shown here is derived from an EMBL/GenBank/DDBJ whole genome shotgun (WGS) entry which is preliminary data.</text>
</comment>
<keyword evidence="4" id="KW-0812">Transmembrane</keyword>
<keyword evidence="8" id="KW-1185">Reference proteome</keyword>
<name>V6SXR0_9FLAO</name>
<dbReference type="eggNOG" id="COG4585">
    <property type="taxonomic scope" value="Bacteria"/>
</dbReference>
<evidence type="ECO:0000256" key="1">
    <source>
        <dbReference type="ARBA" id="ARBA00022679"/>
    </source>
</evidence>
<evidence type="ECO:0000313" key="7">
    <source>
        <dbReference type="EMBL" id="ESU29170.1"/>
    </source>
</evidence>
<dbReference type="InterPro" id="IPR011712">
    <property type="entry name" value="Sig_transdc_His_kin_sub3_dim/P"/>
</dbReference>
<keyword evidence="3" id="KW-0902">Two-component regulatory system</keyword>
<dbReference type="SUPFAM" id="SSF48452">
    <property type="entry name" value="TPR-like"/>
    <property type="match status" value="2"/>
</dbReference>
<protein>
    <submittedName>
        <fullName evidence="7">Signal transduction histidine kinase</fullName>
        <ecNumber evidence="7">2.7.13.3</ecNumber>
    </submittedName>
</protein>
<dbReference type="SUPFAM" id="SSF55874">
    <property type="entry name" value="ATPase domain of HSP90 chaperone/DNA topoisomerase II/histidine kinase"/>
    <property type="match status" value="1"/>
</dbReference>
<keyword evidence="2 7" id="KW-0418">Kinase</keyword>
<proteinExistence type="predicted"/>
<evidence type="ECO:0000256" key="3">
    <source>
        <dbReference type="ARBA" id="ARBA00023012"/>
    </source>
</evidence>
<dbReference type="InterPro" id="IPR036890">
    <property type="entry name" value="HATPase_C_sf"/>
</dbReference>
<dbReference type="AlphaFoldDB" id="V6SXR0"/>
<keyword evidence="4" id="KW-1133">Transmembrane helix</keyword>
<reference evidence="7 8" key="1">
    <citation type="submission" date="2013-08" db="EMBL/GenBank/DDBJ databases">
        <title>Flavobacterium limnosediminis JC2902 genome sequencing.</title>
        <authorList>
            <person name="Lee K."/>
            <person name="Yi H."/>
            <person name="Park S."/>
            <person name="Chun J."/>
        </authorList>
    </citation>
    <scope>NUCLEOTIDE SEQUENCE [LARGE SCALE GENOMIC DNA]</scope>
    <source>
        <strain evidence="7 8">JC2902</strain>
    </source>
</reference>
<dbReference type="Gene3D" id="1.25.40.10">
    <property type="entry name" value="Tetratricopeptide repeat domain"/>
    <property type="match status" value="2"/>
</dbReference>
<dbReference type="Pfam" id="PF07730">
    <property type="entry name" value="HisKA_3"/>
    <property type="match status" value="1"/>
</dbReference>
<keyword evidence="4" id="KW-0472">Membrane</keyword>
<sequence>MEKKILLFFLIMVLIGCNRKEEITLSKSEKSEINTLIEKSNDFKLSKTSRLNFTKEAYKLLNGKKDSVSIGYLLKVADRFYNVGEYDEFFKISRNIYQLSIDKKDSINIAKSLSNIADYHFFYFKNDSAFTYYVKAEKIYRQIGENKISNIILYNKANILLYENNFSQCETDIIKVLKRATLENDVRLVYNCYLTLGKTSRGMGNNLTAIDYYGKALSLANKLTNDPQYSILKAQSLNYIAIVLQEEGLFSEALHKSKRALGYDDFKKSEPHFFCYLSNTLAYSKFKLGDGDCLKLFNETLKIGDSLESIPVQLTSKLYLSEYYLSKENLDRAFFFADDVRRTAHQQKVFEDELKALELLAKIDPSNDSAYNKRYITLNDSLQDVERATRNKFARIEFETDEITNEKNIAEAEKEKISAQRWMILGFSLFFIVLILLFYVSRLQRSRNRELRHLQQQQEANQEIYRLMLNQQQKIEEGKQIEKRRISKELHDGVMGKLTAIRLNLFVLGKKNDPETIAKCLEHVDEIQNIEKEIRKISHDLNHNLFTDASDFVQMVNNLVDNIKGHSPLNFRIIADEKIDWNAINSEVKMQVYRILQEALHNIEKYAQARNVCVSMTEKDGCLNVSITDDGIGFDSKTIKPGIGHKNMKERAAEINSELTIMSELGKGTQINLTIIT</sequence>
<dbReference type="InterPro" id="IPR003594">
    <property type="entry name" value="HATPase_dom"/>
</dbReference>
<evidence type="ECO:0000256" key="4">
    <source>
        <dbReference type="SAM" id="Phobius"/>
    </source>
</evidence>
<dbReference type="Gene3D" id="1.20.5.1930">
    <property type="match status" value="1"/>
</dbReference>
<gene>
    <name evidence="7" type="ORF">FLJC2902T_12120</name>
</gene>
<dbReference type="OrthoDB" id="977000at2"/>
<evidence type="ECO:0000256" key="2">
    <source>
        <dbReference type="ARBA" id="ARBA00022777"/>
    </source>
</evidence>
<feature type="domain" description="Histidine kinase/HSP90-like ATPase" evidence="5">
    <location>
        <begin position="590"/>
        <end position="674"/>
    </location>
</feature>